<gene>
    <name evidence="2" type="ORF">EAS61_17280</name>
</gene>
<comment type="caution">
    <text evidence="2">The sequence shown here is derived from an EMBL/GenBank/DDBJ whole genome shotgun (WGS) entry which is preliminary data.</text>
</comment>
<feature type="transmembrane region" description="Helical" evidence="1">
    <location>
        <begin position="366"/>
        <end position="390"/>
    </location>
</feature>
<feature type="transmembrane region" description="Helical" evidence="1">
    <location>
        <begin position="169"/>
        <end position="189"/>
    </location>
</feature>
<feature type="transmembrane region" description="Helical" evidence="1">
    <location>
        <begin position="210"/>
        <end position="228"/>
    </location>
</feature>
<sequence>MAAENPRGAMFRVIGPNQHSRVTNAELFFDLVFVFAVTQVSHTLLHHFTPLGAVHVAVLFLAVWWVWVYTAWVTNWLNPELTPVRILLFAMMLGGLVLSTTIPTAFEGRGLWFAIAYATMQVGRTAFWLFATPHHRTAVRHNAIRILTWLSISAVLWIAGGLSEGDTRLWLWIAAVTWEYISPAARFWVPKLGFSSVEAWAVEGAHMAERCSLFVIIALGEAIVVNGATFAELTWSADNILAFVSALVGAIAMWWVYFHKGAEAGSERISKSTESGRLARLAYTYLHMPIVAGIILTAVSDELVLKHPTGHSDLRTIVSTIGGPLVFLVGAILFKHAIRGFLQLSHGIGIILLLVLSWFASELSPLWLSVATTVIMIVVAVWESVSLGAATEE</sequence>
<dbReference type="AlphaFoldDB" id="A0A4Q0QPH4"/>
<dbReference type="PANTHER" id="PTHR36840">
    <property type="entry name" value="BLL5714 PROTEIN"/>
    <property type="match status" value="1"/>
</dbReference>
<protein>
    <submittedName>
        <fullName evidence="2">Low temperature requirement protein A</fullName>
    </submittedName>
</protein>
<feature type="transmembrane region" description="Helical" evidence="1">
    <location>
        <begin position="240"/>
        <end position="258"/>
    </location>
</feature>
<reference evidence="2 3" key="1">
    <citation type="submission" date="2018-11" db="EMBL/GenBank/DDBJ databases">
        <title>Bradyrhizobium sp. nov., isolated from effective nodules of peanut in China.</title>
        <authorList>
            <person name="Li Y."/>
        </authorList>
    </citation>
    <scope>NUCLEOTIDE SEQUENCE [LARGE SCALE GENOMIC DNA]</scope>
    <source>
        <strain evidence="2 3">CCBAU 51770</strain>
    </source>
</reference>
<evidence type="ECO:0000256" key="1">
    <source>
        <dbReference type="SAM" id="Phobius"/>
    </source>
</evidence>
<feature type="transmembrane region" description="Helical" evidence="1">
    <location>
        <begin position="112"/>
        <end position="131"/>
    </location>
</feature>
<feature type="transmembrane region" description="Helical" evidence="1">
    <location>
        <begin position="86"/>
        <end position="106"/>
    </location>
</feature>
<feature type="transmembrane region" description="Helical" evidence="1">
    <location>
        <begin position="341"/>
        <end position="360"/>
    </location>
</feature>
<dbReference type="Pfam" id="PF06772">
    <property type="entry name" value="LtrA"/>
    <property type="match status" value="1"/>
</dbReference>
<feature type="transmembrane region" description="Helical" evidence="1">
    <location>
        <begin position="316"/>
        <end position="334"/>
    </location>
</feature>
<accession>A0A4Q0QPH4</accession>
<feature type="transmembrane region" description="Helical" evidence="1">
    <location>
        <begin position="143"/>
        <end position="163"/>
    </location>
</feature>
<keyword evidence="1" id="KW-0472">Membrane</keyword>
<dbReference type="RefSeq" id="WP_128932903.1">
    <property type="nucleotide sequence ID" value="NZ_CP022221.1"/>
</dbReference>
<organism evidence="2 3">
    <name type="scientific">Bradyrhizobium zhanjiangense</name>
    <dbReference type="NCBI Taxonomy" id="1325107"/>
    <lineage>
        <taxon>Bacteria</taxon>
        <taxon>Pseudomonadati</taxon>
        <taxon>Pseudomonadota</taxon>
        <taxon>Alphaproteobacteria</taxon>
        <taxon>Hyphomicrobiales</taxon>
        <taxon>Nitrobacteraceae</taxon>
        <taxon>Bradyrhizobium</taxon>
    </lineage>
</organism>
<dbReference type="PANTHER" id="PTHR36840:SF1">
    <property type="entry name" value="BLL5714 PROTEIN"/>
    <property type="match status" value="1"/>
</dbReference>
<feature type="transmembrane region" description="Helical" evidence="1">
    <location>
        <begin position="278"/>
        <end position="296"/>
    </location>
</feature>
<proteinExistence type="predicted"/>
<keyword evidence="1" id="KW-1133">Transmembrane helix</keyword>
<feature type="transmembrane region" description="Helical" evidence="1">
    <location>
        <begin position="51"/>
        <end position="74"/>
    </location>
</feature>
<dbReference type="Proteomes" id="UP000290174">
    <property type="component" value="Unassembled WGS sequence"/>
</dbReference>
<dbReference type="InterPro" id="IPR010640">
    <property type="entry name" value="Low_temperature_requirement_A"/>
</dbReference>
<dbReference type="EMBL" id="RKMK01000014">
    <property type="protein sequence ID" value="RXG95948.1"/>
    <property type="molecule type" value="Genomic_DNA"/>
</dbReference>
<evidence type="ECO:0000313" key="3">
    <source>
        <dbReference type="Proteomes" id="UP000290174"/>
    </source>
</evidence>
<name>A0A4Q0QPH4_9BRAD</name>
<feature type="transmembrane region" description="Helical" evidence="1">
    <location>
        <begin position="27"/>
        <end position="45"/>
    </location>
</feature>
<evidence type="ECO:0000313" key="2">
    <source>
        <dbReference type="EMBL" id="RXG95948.1"/>
    </source>
</evidence>
<keyword evidence="1" id="KW-0812">Transmembrane</keyword>